<dbReference type="STRING" id="391735.Veis_4734"/>
<evidence type="ECO:0000313" key="4">
    <source>
        <dbReference type="Proteomes" id="UP000000374"/>
    </source>
</evidence>
<keyword evidence="4" id="KW-1185">Reference proteome</keyword>
<dbReference type="eggNOG" id="COG0747">
    <property type="taxonomic scope" value="Bacteria"/>
</dbReference>
<dbReference type="Pfam" id="PF00496">
    <property type="entry name" value="SBP_bac_5"/>
    <property type="match status" value="1"/>
</dbReference>
<gene>
    <name evidence="3" type="ordered locus">Veis_4734</name>
</gene>
<dbReference type="InterPro" id="IPR030678">
    <property type="entry name" value="Peptide/Ni-bd"/>
</dbReference>
<dbReference type="SUPFAM" id="SSF53850">
    <property type="entry name" value="Periplasmic binding protein-like II"/>
    <property type="match status" value="1"/>
</dbReference>
<keyword evidence="1" id="KW-0732">Signal</keyword>
<reference evidence="4" key="1">
    <citation type="submission" date="2006-12" db="EMBL/GenBank/DDBJ databases">
        <title>Complete sequence of chromosome 1 of Verminephrobacter eiseniae EF01-2.</title>
        <authorList>
            <person name="Copeland A."/>
            <person name="Lucas S."/>
            <person name="Lapidus A."/>
            <person name="Barry K."/>
            <person name="Detter J.C."/>
            <person name="Glavina del Rio T."/>
            <person name="Dalin E."/>
            <person name="Tice H."/>
            <person name="Pitluck S."/>
            <person name="Chertkov O."/>
            <person name="Brettin T."/>
            <person name="Bruce D."/>
            <person name="Han C."/>
            <person name="Tapia R."/>
            <person name="Gilna P."/>
            <person name="Schmutz J."/>
            <person name="Larimer F."/>
            <person name="Land M."/>
            <person name="Hauser L."/>
            <person name="Kyrpides N."/>
            <person name="Kim E."/>
            <person name="Stahl D."/>
            <person name="Richardson P."/>
        </authorList>
    </citation>
    <scope>NUCLEOTIDE SEQUENCE [LARGE SCALE GENOMIC DNA]</scope>
    <source>
        <strain evidence="4">EF01-2</strain>
    </source>
</reference>
<organism evidence="3 4">
    <name type="scientific">Verminephrobacter eiseniae (strain EF01-2)</name>
    <dbReference type="NCBI Taxonomy" id="391735"/>
    <lineage>
        <taxon>Bacteria</taxon>
        <taxon>Pseudomonadati</taxon>
        <taxon>Pseudomonadota</taxon>
        <taxon>Betaproteobacteria</taxon>
        <taxon>Burkholderiales</taxon>
        <taxon>Comamonadaceae</taxon>
        <taxon>Verminephrobacter</taxon>
    </lineage>
</organism>
<dbReference type="GO" id="GO:0043190">
    <property type="term" value="C:ATP-binding cassette (ABC) transporter complex"/>
    <property type="evidence" value="ECO:0007669"/>
    <property type="project" value="InterPro"/>
</dbReference>
<dbReference type="Gene3D" id="3.40.190.10">
    <property type="entry name" value="Periplasmic binding protein-like II"/>
    <property type="match status" value="1"/>
</dbReference>
<dbReference type="Gene3D" id="3.90.76.10">
    <property type="entry name" value="Dipeptide-binding Protein, Domain 1"/>
    <property type="match status" value="1"/>
</dbReference>
<feature type="signal peptide" evidence="1">
    <location>
        <begin position="1"/>
        <end position="38"/>
    </location>
</feature>
<dbReference type="HOGENOM" id="CLU_017028_7_4_4"/>
<feature type="domain" description="Solute-binding protein family 5" evidence="2">
    <location>
        <begin position="87"/>
        <end position="443"/>
    </location>
</feature>
<dbReference type="KEGG" id="vei:Veis_4734"/>
<dbReference type="EMBL" id="CP000542">
    <property type="protein sequence ID" value="ABM60429.1"/>
    <property type="molecule type" value="Genomic_DNA"/>
</dbReference>
<dbReference type="GO" id="GO:0015833">
    <property type="term" value="P:peptide transport"/>
    <property type="evidence" value="ECO:0007669"/>
    <property type="project" value="TreeGrafter"/>
</dbReference>
<dbReference type="PANTHER" id="PTHR30290">
    <property type="entry name" value="PERIPLASMIC BINDING COMPONENT OF ABC TRANSPORTER"/>
    <property type="match status" value="1"/>
</dbReference>
<sequence>MNANLMTKVAHRFWLRMLPQGMACCALLPAFVPAPALAGKANDTLVYASDSEAPNISQYHNNVREGVILAHLIWDTLVWRDPRTGDYKPQLASAWKWESPTALVMDLRQGVQFQNGDPFTAEDVAFTFNYAVSSESRVITRQNVDWIKSVDKLGDYKVRINLKQPFPAALEYLAGPLPIYPGAYFRKVGLEGFAKAPIGTGPYKVVSVTPGRGVSMVRNGNYFKDSPQGQPKIGNIKFVVIPDPETRSAQLMTGAIDWIWRVPADQAESLKSTPGITVQSGETMRVGFLVIDAAGNSSPHSPFKDVRVRQAVNHAINRQGIADNLVRGGSKPVYTACFRTQFGCDDKVVVHYDYNPAKAKELLRAAGYANGFDTDLYAYREREFAEAIVGDLHKVGIRARLHYMKHDAMQVEYRGGKAPMTFYAWGSYSINDTSAFTGVYFKGSSDDIVKDPQLRQWLETADTSTDPAVRKTNYAKALALISRQAYLAPMFSYSTYYAHSSALRFQGYPDELPRFHEASWK</sequence>
<dbReference type="GO" id="GO:0030288">
    <property type="term" value="C:outer membrane-bounded periplasmic space"/>
    <property type="evidence" value="ECO:0007669"/>
    <property type="project" value="UniProtKB-ARBA"/>
</dbReference>
<dbReference type="AlphaFoldDB" id="A1WS22"/>
<dbReference type="Proteomes" id="UP000000374">
    <property type="component" value="Chromosome"/>
</dbReference>
<proteinExistence type="predicted"/>
<protein>
    <submittedName>
        <fullName evidence="3">Extracellular solute-binding protein, family 5</fullName>
    </submittedName>
</protein>
<dbReference type="InterPro" id="IPR039424">
    <property type="entry name" value="SBP_5"/>
</dbReference>
<name>A1WS22_VEREI</name>
<evidence type="ECO:0000256" key="1">
    <source>
        <dbReference type="SAM" id="SignalP"/>
    </source>
</evidence>
<accession>A1WS22</accession>
<dbReference type="PIRSF" id="PIRSF002741">
    <property type="entry name" value="MppA"/>
    <property type="match status" value="1"/>
</dbReference>
<dbReference type="CDD" id="cd08515">
    <property type="entry name" value="PBP2_NikA_DppA_OppA_like_10"/>
    <property type="match status" value="1"/>
</dbReference>
<dbReference type="Gene3D" id="3.10.105.10">
    <property type="entry name" value="Dipeptide-binding Protein, Domain 3"/>
    <property type="match status" value="1"/>
</dbReference>
<dbReference type="GO" id="GO:1904680">
    <property type="term" value="F:peptide transmembrane transporter activity"/>
    <property type="evidence" value="ECO:0007669"/>
    <property type="project" value="TreeGrafter"/>
</dbReference>
<evidence type="ECO:0000313" key="3">
    <source>
        <dbReference type="EMBL" id="ABM60429.1"/>
    </source>
</evidence>
<dbReference type="InterPro" id="IPR000914">
    <property type="entry name" value="SBP_5_dom"/>
</dbReference>
<evidence type="ECO:0000259" key="2">
    <source>
        <dbReference type="Pfam" id="PF00496"/>
    </source>
</evidence>
<feature type="chain" id="PRO_5002640820" evidence="1">
    <location>
        <begin position="39"/>
        <end position="521"/>
    </location>
</feature>